<keyword evidence="4" id="KW-1185">Reference proteome</keyword>
<dbReference type="PANTHER" id="PTHR35176:SF1">
    <property type="entry name" value="F420H(2)-DEPENDENT BILIVERDIN REDUCTASE"/>
    <property type="match status" value="1"/>
</dbReference>
<feature type="domain" description="Pyridoxamine 5'-phosphate oxidase N-terminal" evidence="2">
    <location>
        <begin position="11"/>
        <end position="131"/>
    </location>
</feature>
<dbReference type="Gene3D" id="2.30.110.10">
    <property type="entry name" value="Electron Transport, Fmn-binding Protein, Chain A"/>
    <property type="match status" value="1"/>
</dbReference>
<dbReference type="InterPro" id="IPR052019">
    <property type="entry name" value="F420H2_bilvrd_red/Heme_oxyg"/>
</dbReference>
<evidence type="ECO:0000313" key="4">
    <source>
        <dbReference type="Proteomes" id="UP000198251"/>
    </source>
</evidence>
<dbReference type="InterPro" id="IPR012349">
    <property type="entry name" value="Split_barrel_FMN-bd"/>
</dbReference>
<dbReference type="Pfam" id="PF01243">
    <property type="entry name" value="PNPOx_N"/>
    <property type="match status" value="1"/>
</dbReference>
<dbReference type="AlphaFoldDB" id="A0A1C5GG51"/>
<dbReference type="InterPro" id="IPR011576">
    <property type="entry name" value="Pyridox_Oxase_N"/>
</dbReference>
<dbReference type="EMBL" id="LT607733">
    <property type="protein sequence ID" value="SCG18727.1"/>
    <property type="molecule type" value="Genomic_DNA"/>
</dbReference>
<dbReference type="GO" id="GO:0005829">
    <property type="term" value="C:cytosol"/>
    <property type="evidence" value="ECO:0007669"/>
    <property type="project" value="TreeGrafter"/>
</dbReference>
<dbReference type="InterPro" id="IPR019920">
    <property type="entry name" value="F420-binding_dom_put"/>
</dbReference>
<dbReference type="SUPFAM" id="SSF50475">
    <property type="entry name" value="FMN-binding split barrel"/>
    <property type="match status" value="1"/>
</dbReference>
<dbReference type="NCBIfam" id="TIGR03618">
    <property type="entry name" value="Rv1155_F420"/>
    <property type="match status" value="1"/>
</dbReference>
<accession>A0A1C5GG51</accession>
<dbReference type="GO" id="GO:0070967">
    <property type="term" value="F:coenzyme F420 binding"/>
    <property type="evidence" value="ECO:0007669"/>
    <property type="project" value="TreeGrafter"/>
</dbReference>
<keyword evidence="1" id="KW-0560">Oxidoreductase</keyword>
<proteinExistence type="predicted"/>
<name>A0A1C5GG51_MICEH</name>
<evidence type="ECO:0000313" key="3">
    <source>
        <dbReference type="EMBL" id="SCG18727.1"/>
    </source>
</evidence>
<evidence type="ECO:0000256" key="1">
    <source>
        <dbReference type="ARBA" id="ARBA00023002"/>
    </source>
</evidence>
<dbReference type="RefSeq" id="WP_089002293.1">
    <property type="nucleotide sequence ID" value="NZ_JBEPBY010000022.1"/>
</dbReference>
<reference evidence="3 4" key="1">
    <citation type="submission" date="2016-06" db="EMBL/GenBank/DDBJ databases">
        <authorList>
            <person name="Kjaerup R.B."/>
            <person name="Dalgaard T.S."/>
            <person name="Juul-Madsen H.R."/>
        </authorList>
    </citation>
    <scope>NUCLEOTIDE SEQUENCE [LARGE SCALE GENOMIC DNA]</scope>
    <source>
        <strain evidence="3 4">DSM 43913</strain>
    </source>
</reference>
<sequence>MPGDHRLAPHDERVVAFCRERHLATLTTLRPDGTPHVVPVGVTFDAAAGLARVITGGASRKARHVAAAGPGGAPVAVCHVDGRRWLTIEGRAVVRADRPAVAEAERRYAERYRTPRPNPDRVVIEITVTRLLGSL</sequence>
<dbReference type="GeneID" id="95804751"/>
<dbReference type="PANTHER" id="PTHR35176">
    <property type="entry name" value="HEME OXYGENASE HI_0854-RELATED"/>
    <property type="match status" value="1"/>
</dbReference>
<gene>
    <name evidence="3" type="ORF">GA0070610_5078</name>
</gene>
<dbReference type="GO" id="GO:0016627">
    <property type="term" value="F:oxidoreductase activity, acting on the CH-CH group of donors"/>
    <property type="evidence" value="ECO:0007669"/>
    <property type="project" value="TreeGrafter"/>
</dbReference>
<dbReference type="Proteomes" id="UP000198251">
    <property type="component" value="Chromosome I"/>
</dbReference>
<evidence type="ECO:0000259" key="2">
    <source>
        <dbReference type="Pfam" id="PF01243"/>
    </source>
</evidence>
<protein>
    <submittedName>
        <fullName evidence="3">PPOX class probable F420-dependent enzyme</fullName>
    </submittedName>
</protein>
<organism evidence="3 4">
    <name type="scientific">Micromonospora echinofusca</name>
    <dbReference type="NCBI Taxonomy" id="47858"/>
    <lineage>
        <taxon>Bacteria</taxon>
        <taxon>Bacillati</taxon>
        <taxon>Actinomycetota</taxon>
        <taxon>Actinomycetes</taxon>
        <taxon>Micromonosporales</taxon>
        <taxon>Micromonosporaceae</taxon>
        <taxon>Micromonospora</taxon>
    </lineage>
</organism>